<protein>
    <submittedName>
        <fullName evidence="2">AAA family ATPase</fullName>
    </submittedName>
</protein>
<dbReference type="PANTHER" id="PTHR37291:SF1">
    <property type="entry name" value="TYPE IV METHYL-DIRECTED RESTRICTION ENZYME ECOKMCRB SUBUNIT"/>
    <property type="match status" value="1"/>
</dbReference>
<dbReference type="InterPro" id="IPR027417">
    <property type="entry name" value="P-loop_NTPase"/>
</dbReference>
<organism evidence="2 3">
    <name type="scientific">Mucilaginibacter antarcticus</name>
    <dbReference type="NCBI Taxonomy" id="1855725"/>
    <lineage>
        <taxon>Bacteria</taxon>
        <taxon>Pseudomonadati</taxon>
        <taxon>Bacteroidota</taxon>
        <taxon>Sphingobacteriia</taxon>
        <taxon>Sphingobacteriales</taxon>
        <taxon>Sphingobacteriaceae</taxon>
        <taxon>Mucilaginibacter</taxon>
    </lineage>
</organism>
<sequence>MPNTLHSRVLEFLLKYRQSNSSFKFWLRQRDKNNRLTDGLWFQGTEGYTFVGLYNRGGGTNMTRSFGIIFWEADDGSLAANIQIVWNEEKDKKIIAFYLKAIDLLGDFSKETTTKYLKYLAPNNAEVAVLNFLKNDKPKVDALIKEMGLSELLFLDENQFNAQLSKVLSIKGIDNETQPNSITMSLNTILYGPPGTGKTYNTINKAVAITNPDFVAKDREELKKEYQRLREEGQIVFTTFHQSLGYEDFIEGIKPVLLQPEDEAEGVETILPGTANAIANTINYKIEPGIFFTLCERARYRPDVQIKRFQISEDQFKKAQLFKISLGNTLRSEDNEIYDYCMENNCIALGWGGLNNFSNLNESETKALAKDKGEGDFATSCISKFIHYVKKGNYVLISKGNYICRAIGRITGDYYFKQTDEIDYCQFRNVEWLVKDVAIPVSEIYNKSFSQQSIYKLDHQKIKREFFVKSEEEIKKEIAAKPKNYVMIIDEINRGNVSQIFGELITLIEDDKREGCPEALDVTLPYSKKSFSVPPNLHIVGTMNTADRSVEALDTALRRRFSFIEMLPQENNIGIIDFNGINLKTVLQNINIRLETLLSRDHLIGHSFFLNIDSVTKLHNAFFNKIIPQLQEYFFGDYGKIGLVLGKCFITAVADVAVFADFEYEDKDLLSEKKVYRIVSFTDEDHLIDEDKFIAAVKAIAG</sequence>
<accession>A0ABW5XN59</accession>
<dbReference type="RefSeq" id="WP_377127165.1">
    <property type="nucleotide sequence ID" value="NZ_JBHUON010000011.1"/>
</dbReference>
<feature type="domain" description="ATPase dynein-related AAA" evidence="1">
    <location>
        <begin position="479"/>
        <end position="561"/>
    </location>
</feature>
<name>A0ABW5XN59_9SPHI</name>
<dbReference type="Gene3D" id="3.40.50.300">
    <property type="entry name" value="P-loop containing nucleotide triphosphate hydrolases"/>
    <property type="match status" value="1"/>
</dbReference>
<proteinExistence type="predicted"/>
<evidence type="ECO:0000259" key="1">
    <source>
        <dbReference type="Pfam" id="PF07728"/>
    </source>
</evidence>
<dbReference type="EMBL" id="JBHUON010000011">
    <property type="protein sequence ID" value="MFD2865225.1"/>
    <property type="molecule type" value="Genomic_DNA"/>
</dbReference>
<keyword evidence="3" id="KW-1185">Reference proteome</keyword>
<dbReference type="SUPFAM" id="SSF52540">
    <property type="entry name" value="P-loop containing nucleoside triphosphate hydrolases"/>
    <property type="match status" value="1"/>
</dbReference>
<dbReference type="InterPro" id="IPR052934">
    <property type="entry name" value="Methyl-DNA_Rec/Restrict_Enz"/>
</dbReference>
<reference evidence="3" key="1">
    <citation type="journal article" date="2019" name="Int. J. Syst. Evol. Microbiol.">
        <title>The Global Catalogue of Microorganisms (GCM) 10K type strain sequencing project: providing services to taxonomists for standard genome sequencing and annotation.</title>
        <authorList>
            <consortium name="The Broad Institute Genomics Platform"/>
            <consortium name="The Broad Institute Genome Sequencing Center for Infectious Disease"/>
            <person name="Wu L."/>
            <person name="Ma J."/>
        </authorList>
    </citation>
    <scope>NUCLEOTIDE SEQUENCE [LARGE SCALE GENOMIC DNA]</scope>
    <source>
        <strain evidence="3">KCTC 52232</strain>
    </source>
</reference>
<dbReference type="Pfam" id="PF07728">
    <property type="entry name" value="AAA_5"/>
    <property type="match status" value="1"/>
</dbReference>
<evidence type="ECO:0000313" key="3">
    <source>
        <dbReference type="Proteomes" id="UP001597601"/>
    </source>
</evidence>
<dbReference type="InterPro" id="IPR011704">
    <property type="entry name" value="ATPase_dyneun-rel_AAA"/>
</dbReference>
<dbReference type="PANTHER" id="PTHR37291">
    <property type="entry name" value="5-METHYLCYTOSINE-SPECIFIC RESTRICTION ENZYME B"/>
    <property type="match status" value="1"/>
</dbReference>
<evidence type="ECO:0000313" key="2">
    <source>
        <dbReference type="EMBL" id="MFD2865225.1"/>
    </source>
</evidence>
<dbReference type="Proteomes" id="UP001597601">
    <property type="component" value="Unassembled WGS sequence"/>
</dbReference>
<gene>
    <name evidence="2" type="ORF">ACFSYC_11055</name>
</gene>
<comment type="caution">
    <text evidence="2">The sequence shown here is derived from an EMBL/GenBank/DDBJ whole genome shotgun (WGS) entry which is preliminary data.</text>
</comment>